<feature type="region of interest" description="Disordered" evidence="1">
    <location>
        <begin position="1"/>
        <end position="76"/>
    </location>
</feature>
<evidence type="ECO:0000313" key="3">
    <source>
        <dbReference type="WBParaSite" id="Pan_g1835.t1"/>
    </source>
</evidence>
<feature type="compositionally biased region" description="Basic and acidic residues" evidence="1">
    <location>
        <begin position="24"/>
        <end position="33"/>
    </location>
</feature>
<organism evidence="2 3">
    <name type="scientific">Panagrellus redivivus</name>
    <name type="common">Microworm</name>
    <dbReference type="NCBI Taxonomy" id="6233"/>
    <lineage>
        <taxon>Eukaryota</taxon>
        <taxon>Metazoa</taxon>
        <taxon>Ecdysozoa</taxon>
        <taxon>Nematoda</taxon>
        <taxon>Chromadorea</taxon>
        <taxon>Rhabditida</taxon>
        <taxon>Tylenchina</taxon>
        <taxon>Panagrolaimomorpha</taxon>
        <taxon>Panagrolaimoidea</taxon>
        <taxon>Panagrolaimidae</taxon>
        <taxon>Panagrellus</taxon>
    </lineage>
</organism>
<reference evidence="2" key="1">
    <citation type="journal article" date="2013" name="Genetics">
        <title>The draft genome and transcriptome of Panagrellus redivivus are shaped by the harsh demands of a free-living lifestyle.</title>
        <authorList>
            <person name="Srinivasan J."/>
            <person name="Dillman A.R."/>
            <person name="Macchietto M.G."/>
            <person name="Heikkinen L."/>
            <person name="Lakso M."/>
            <person name="Fracchia K.M."/>
            <person name="Antoshechkin I."/>
            <person name="Mortazavi A."/>
            <person name="Wong G."/>
            <person name="Sternberg P.W."/>
        </authorList>
    </citation>
    <scope>NUCLEOTIDE SEQUENCE [LARGE SCALE GENOMIC DNA]</scope>
    <source>
        <strain evidence="2">MT8872</strain>
    </source>
</reference>
<protein>
    <submittedName>
        <fullName evidence="3">Uncharacterized protein</fullName>
    </submittedName>
</protein>
<dbReference type="WBParaSite" id="Pan_g1835.t1">
    <property type="protein sequence ID" value="Pan_g1835.t1"/>
    <property type="gene ID" value="Pan_g1835"/>
</dbReference>
<dbReference type="Proteomes" id="UP000492821">
    <property type="component" value="Unassembled WGS sequence"/>
</dbReference>
<proteinExistence type="predicted"/>
<evidence type="ECO:0000313" key="2">
    <source>
        <dbReference type="Proteomes" id="UP000492821"/>
    </source>
</evidence>
<sequence length="76" mass="8275">MAAVREGLVSQSSHPTSGVLLRNRTADGDDEQARPYSHRAPDQPTPPIIRGHRGRRVVDPDQHNACLGLPKTNATQ</sequence>
<accession>A0A7E4V9S6</accession>
<evidence type="ECO:0000256" key="1">
    <source>
        <dbReference type="SAM" id="MobiDB-lite"/>
    </source>
</evidence>
<keyword evidence="2" id="KW-1185">Reference proteome</keyword>
<reference evidence="3" key="2">
    <citation type="submission" date="2020-10" db="UniProtKB">
        <authorList>
            <consortium name="WormBaseParasite"/>
        </authorList>
    </citation>
    <scope>IDENTIFICATION</scope>
</reference>
<name>A0A7E4V9S6_PANRE</name>
<dbReference type="AlphaFoldDB" id="A0A7E4V9S6"/>